<name>A0A9W4EBX7_9ACTN</name>
<keyword evidence="3" id="KW-1185">Reference proteome</keyword>
<evidence type="ECO:0000313" key="3">
    <source>
        <dbReference type="Proteomes" id="UP001152519"/>
    </source>
</evidence>
<accession>A0A9W4EBX7</accession>
<reference evidence="2" key="1">
    <citation type="submission" date="2021-05" db="EMBL/GenBank/DDBJ databases">
        <authorList>
            <person name="Arsene-Ploetze F."/>
        </authorList>
    </citation>
    <scope>NUCLEOTIDE SEQUENCE</scope>
    <source>
        <strain evidence="2">DSM 42138</strain>
    </source>
</reference>
<evidence type="ECO:0000313" key="2">
    <source>
        <dbReference type="EMBL" id="CAG6399526.1"/>
    </source>
</evidence>
<protein>
    <submittedName>
        <fullName evidence="2">Uncharacterized protein</fullName>
    </submittedName>
</protein>
<evidence type="ECO:0000256" key="1">
    <source>
        <dbReference type="SAM" id="MobiDB-lite"/>
    </source>
</evidence>
<dbReference type="EMBL" id="CAJSLV010000134">
    <property type="protein sequence ID" value="CAG6399526.1"/>
    <property type="molecule type" value="Genomic_DNA"/>
</dbReference>
<sequence length="178" mass="19628">MHHVHRQEDAQPTDSSARTAHHSPTPLPAPFSLLCSLPPPERVMRHPNATTERAEMLVWQGLAGAGHRAEPSATTATTGGPSRRTGTKACKQGHWRGVGYLWAATVDKPSDKALTCDDFSKDRVLRSRVRRFESCRGHLAEGADRPRHQPCCWVRGFCLCAGRCGLRQPFASDHVMTT</sequence>
<comment type="caution">
    <text evidence="2">The sequence shown here is derived from an EMBL/GenBank/DDBJ whole genome shotgun (WGS) entry which is preliminary data.</text>
</comment>
<dbReference type="AlphaFoldDB" id="A0A9W4EBX7"/>
<organism evidence="2 3">
    <name type="scientific">Actinacidiphila cocklensis</name>
    <dbReference type="NCBI Taxonomy" id="887465"/>
    <lineage>
        <taxon>Bacteria</taxon>
        <taxon>Bacillati</taxon>
        <taxon>Actinomycetota</taxon>
        <taxon>Actinomycetes</taxon>
        <taxon>Kitasatosporales</taxon>
        <taxon>Streptomycetaceae</taxon>
        <taxon>Actinacidiphila</taxon>
    </lineage>
</organism>
<dbReference type="Proteomes" id="UP001152519">
    <property type="component" value="Unassembled WGS sequence"/>
</dbReference>
<feature type="region of interest" description="Disordered" evidence="1">
    <location>
        <begin position="63"/>
        <end position="89"/>
    </location>
</feature>
<gene>
    <name evidence="2" type="ORF">SCOCK_980004</name>
</gene>
<proteinExistence type="predicted"/>
<feature type="region of interest" description="Disordered" evidence="1">
    <location>
        <begin position="1"/>
        <end position="34"/>
    </location>
</feature>